<evidence type="ECO:0000259" key="6">
    <source>
        <dbReference type="PROSITE" id="PS51900"/>
    </source>
</evidence>
<dbReference type="InterPro" id="IPR013762">
    <property type="entry name" value="Integrase-like_cat_sf"/>
</dbReference>
<dbReference type="InterPro" id="IPR050090">
    <property type="entry name" value="Tyrosine_recombinase_XerCD"/>
</dbReference>
<dbReference type="PROSITE" id="PS51898">
    <property type="entry name" value="TYR_RECOMBINASE"/>
    <property type="match status" value="1"/>
</dbReference>
<organism evidence="7 8">
    <name type="scientific">Mycoplasma todarodis</name>
    <dbReference type="NCBI Taxonomy" id="1937191"/>
    <lineage>
        <taxon>Bacteria</taxon>
        <taxon>Bacillati</taxon>
        <taxon>Mycoplasmatota</taxon>
        <taxon>Mollicutes</taxon>
        <taxon>Mycoplasmataceae</taxon>
        <taxon>Mycoplasma</taxon>
    </lineage>
</organism>
<dbReference type="GO" id="GO:0006310">
    <property type="term" value="P:DNA recombination"/>
    <property type="evidence" value="ECO:0007669"/>
    <property type="project" value="UniProtKB-KW"/>
</dbReference>
<dbReference type="Gene3D" id="1.10.443.10">
    <property type="entry name" value="Intergrase catalytic core"/>
    <property type="match status" value="1"/>
</dbReference>
<evidence type="ECO:0000256" key="4">
    <source>
        <dbReference type="PROSITE-ProRule" id="PRU01248"/>
    </source>
</evidence>
<dbReference type="PANTHER" id="PTHR30349:SF41">
    <property type="entry name" value="INTEGRASE_RECOMBINASE PROTEIN MJ0367-RELATED"/>
    <property type="match status" value="1"/>
</dbReference>
<reference evidence="7 8" key="1">
    <citation type="submission" date="2018-02" db="EMBL/GenBank/DDBJ databases">
        <title>Mycoplasma marinum and Mycoplasma todarodis sp. nov., moderately halophilic and psychrotolerant mycoplasmas isolated from cephalopods.</title>
        <authorList>
            <person name="Viver T."/>
        </authorList>
    </citation>
    <scope>NUCLEOTIDE SEQUENCE [LARGE SCALE GENOMIC DNA]</scope>
    <source>
        <strain evidence="7 8">5H</strain>
    </source>
</reference>
<dbReference type="Proteomes" id="UP000291072">
    <property type="component" value="Unassembled WGS sequence"/>
</dbReference>
<dbReference type="GO" id="GO:0003677">
    <property type="term" value="F:DNA binding"/>
    <property type="evidence" value="ECO:0007669"/>
    <property type="project" value="UniProtKB-UniRule"/>
</dbReference>
<dbReference type="PANTHER" id="PTHR30349">
    <property type="entry name" value="PHAGE INTEGRASE-RELATED"/>
    <property type="match status" value="1"/>
</dbReference>
<dbReference type="InterPro" id="IPR044068">
    <property type="entry name" value="CB"/>
</dbReference>
<protein>
    <submittedName>
        <fullName evidence="7">Site-specific integrase</fullName>
    </submittedName>
</protein>
<evidence type="ECO:0000256" key="3">
    <source>
        <dbReference type="ARBA" id="ARBA00023172"/>
    </source>
</evidence>
<gene>
    <name evidence="7" type="ORF">C4B25_00370</name>
</gene>
<feature type="domain" description="Tyr recombinase" evidence="5">
    <location>
        <begin position="85"/>
        <end position="229"/>
    </location>
</feature>
<accession>A0A4R0XVQ1</accession>
<comment type="similarity">
    <text evidence="1">Belongs to the 'phage' integrase family.</text>
</comment>
<dbReference type="Pfam" id="PF00589">
    <property type="entry name" value="Phage_integrase"/>
    <property type="match status" value="1"/>
</dbReference>
<dbReference type="SUPFAM" id="SSF56349">
    <property type="entry name" value="DNA breaking-rejoining enzymes"/>
    <property type="match status" value="1"/>
</dbReference>
<proteinExistence type="inferred from homology"/>
<dbReference type="EMBL" id="PSZP01000002">
    <property type="protein sequence ID" value="TCG11944.1"/>
    <property type="molecule type" value="Genomic_DNA"/>
</dbReference>
<dbReference type="InterPro" id="IPR002104">
    <property type="entry name" value="Integrase_catalytic"/>
</dbReference>
<dbReference type="PROSITE" id="PS51900">
    <property type="entry name" value="CB"/>
    <property type="match status" value="1"/>
</dbReference>
<comment type="caution">
    <text evidence="7">The sequence shown here is derived from an EMBL/GenBank/DDBJ whole genome shotgun (WGS) entry which is preliminary data.</text>
</comment>
<dbReference type="OrthoDB" id="395712at2"/>
<dbReference type="GO" id="GO:0015074">
    <property type="term" value="P:DNA integration"/>
    <property type="evidence" value="ECO:0007669"/>
    <property type="project" value="InterPro"/>
</dbReference>
<dbReference type="AlphaFoldDB" id="A0A4R0XVQ1"/>
<keyword evidence="2 4" id="KW-0238">DNA-binding</keyword>
<keyword evidence="8" id="KW-1185">Reference proteome</keyword>
<evidence type="ECO:0000256" key="1">
    <source>
        <dbReference type="ARBA" id="ARBA00008857"/>
    </source>
</evidence>
<dbReference type="InterPro" id="IPR011010">
    <property type="entry name" value="DNA_brk_join_enz"/>
</dbReference>
<dbReference type="RefSeq" id="WP_131613087.1">
    <property type="nucleotide sequence ID" value="NZ_PSZP01000002.1"/>
</dbReference>
<feature type="domain" description="Core-binding (CB)" evidence="6">
    <location>
        <begin position="1"/>
        <end position="67"/>
    </location>
</feature>
<name>A0A4R0XVQ1_9MOLU</name>
<evidence type="ECO:0000259" key="5">
    <source>
        <dbReference type="PROSITE" id="PS51898"/>
    </source>
</evidence>
<evidence type="ECO:0000256" key="2">
    <source>
        <dbReference type="ARBA" id="ARBA00023125"/>
    </source>
</evidence>
<evidence type="ECO:0000313" key="8">
    <source>
        <dbReference type="Proteomes" id="UP000291072"/>
    </source>
</evidence>
<sequence>MEKYLKYLNKNNYSKATIQTYSNVLKQYEIFWGDIRKIKKKLFTYLKSPNTIWTHYNILCAFMRFKNDKRLNNLKEIKLPAIPKIYMPVFSKEFLMEKTKDQSKYKNVVIRFLFETGIRASELQSIIRIKGDTILLKGKGAKIREIFHNPNTTKFFKGFNFTSKTLRLWVKDVLGREYTPHSIRRSHATHMLLKGANPKMVMLQLGHSKIETTYRYLHMSKSQNRKIYNKYF</sequence>
<keyword evidence="3" id="KW-0233">DNA recombination</keyword>
<evidence type="ECO:0000313" key="7">
    <source>
        <dbReference type="EMBL" id="TCG11944.1"/>
    </source>
</evidence>
<dbReference type="CDD" id="cd00397">
    <property type="entry name" value="DNA_BRE_C"/>
    <property type="match status" value="1"/>
</dbReference>